<organism evidence="2 3">
    <name type="scientific">Euplotes crassus</name>
    <dbReference type="NCBI Taxonomy" id="5936"/>
    <lineage>
        <taxon>Eukaryota</taxon>
        <taxon>Sar</taxon>
        <taxon>Alveolata</taxon>
        <taxon>Ciliophora</taxon>
        <taxon>Intramacronucleata</taxon>
        <taxon>Spirotrichea</taxon>
        <taxon>Hypotrichia</taxon>
        <taxon>Euplotida</taxon>
        <taxon>Euplotidae</taxon>
        <taxon>Moneuplotes</taxon>
    </lineage>
</organism>
<name>A0AAD1Y5F9_EUPCR</name>
<dbReference type="Proteomes" id="UP001295684">
    <property type="component" value="Unassembled WGS sequence"/>
</dbReference>
<dbReference type="EMBL" id="CAMPGE010027535">
    <property type="protein sequence ID" value="CAI2385155.1"/>
    <property type="molecule type" value="Genomic_DNA"/>
</dbReference>
<reference evidence="2" key="1">
    <citation type="submission" date="2023-07" db="EMBL/GenBank/DDBJ databases">
        <authorList>
            <consortium name="AG Swart"/>
            <person name="Singh M."/>
            <person name="Singh A."/>
            <person name="Seah K."/>
            <person name="Emmerich C."/>
        </authorList>
    </citation>
    <scope>NUCLEOTIDE SEQUENCE</scope>
    <source>
        <strain evidence="2">DP1</strain>
    </source>
</reference>
<feature type="compositionally biased region" description="Basic residues" evidence="1">
    <location>
        <begin position="61"/>
        <end position="75"/>
    </location>
</feature>
<feature type="region of interest" description="Disordered" evidence="1">
    <location>
        <begin position="57"/>
        <end position="110"/>
    </location>
</feature>
<dbReference type="SUPFAM" id="SSF52949">
    <property type="entry name" value="Macro domain-like"/>
    <property type="match status" value="1"/>
</dbReference>
<feature type="region of interest" description="Disordered" evidence="1">
    <location>
        <begin position="1"/>
        <end position="40"/>
    </location>
</feature>
<evidence type="ECO:0000313" key="3">
    <source>
        <dbReference type="Proteomes" id="UP001295684"/>
    </source>
</evidence>
<feature type="region of interest" description="Disordered" evidence="1">
    <location>
        <begin position="760"/>
        <end position="815"/>
    </location>
</feature>
<dbReference type="Gene3D" id="1.10.287.1490">
    <property type="match status" value="1"/>
</dbReference>
<gene>
    <name evidence="2" type="ORF">ECRASSUSDP1_LOCUS26703</name>
</gene>
<feature type="compositionally biased region" description="Low complexity" evidence="1">
    <location>
        <begin position="100"/>
        <end position="110"/>
    </location>
</feature>
<keyword evidence="3" id="KW-1185">Reference proteome</keyword>
<proteinExistence type="predicted"/>
<dbReference type="InterPro" id="IPR043472">
    <property type="entry name" value="Macro_dom-like"/>
</dbReference>
<accession>A0AAD1Y5F9</accession>
<evidence type="ECO:0000256" key="1">
    <source>
        <dbReference type="SAM" id="MobiDB-lite"/>
    </source>
</evidence>
<protein>
    <submittedName>
        <fullName evidence="2">Uncharacterized protein</fullName>
    </submittedName>
</protein>
<comment type="caution">
    <text evidence="2">The sequence shown here is derived from an EMBL/GenBank/DDBJ whole genome shotgun (WGS) entry which is preliminary data.</text>
</comment>
<sequence length="1021" mass="118779">MQDSLSQGKTSSKLSESKIKDPEYDSPEENSSKISNVFNQTKAKAIEDLTERSYEKEYKNARKNVRTNRRNRRIFKNGPNRIQGRVRGGQRDNKKLQENSLSDISDSSSLSSIEDSMIGSLSLCNDSVTENNKNNTIISEQYQKEDLNKKIADLACEKSDVVSKDIFPAPIKRVSFKKKENFEKGFTLVKEGLNEVKKQVVSIFEQKKPLSQTEEVTIIQRSLKLLHGLSNEMKCKEKPDSGILSKSSCQKETDNQIIKIEDMYNSNPIQKYMKMMDSVINLREMDKFGKLEVLLDQLYSCCKVQFENEKSEKFIETASKMAHENKEVKFEMYNYLHQIYGKLEHKIEEYKDQNISETLKEFKYIIQSLCDKLKGWKNIKESTINMVGYYGNLDQIQFVSSHYKNDDSLADQTSESAAIDSPKFSKYSDLYQQKKQEIIKNFQQLLEEVGISLQEYEELESCHKNVDKMASILDEIDLSGFDDTDPLGKVERRLKKAKQIFNEFYNQKLNDLMVFKKKIEKSNSKTLDQIITFAKELAVNEAHNASKTIINNMKEGLKNSCQDISSVLDKIKVKEHKFTSNFMSFTIKSFSDLEDYFTELENMTYEVKISDKAKINKEREKLLVKISSCDSVKQNLQKKTTKLERDAQELEEKCRAQEEMISELRHELDGINGQNQAMEGTIKDLMNKLYSLEQKNTILEESMVRKEQEIDHFLKSISYLESENKEKEILLQESITKMEKYKQTSEELKTSHEKLKTELIELRDKTNNEPGSSSLSTKDEKYQPNCQISEHEEQKEDIEEELNQESIESKESSEKIESEYEEEYFKIYKTKVFVKLQHPTNTCAQMIAIPLSKSWKWKREVPKDIMNLAGDDAKQIVRDIREEKPSPNIGLTKLCDEGNLEKRMILVVCPTPNDIEENKEKQIIRIPLSRVLERCEVDPEYNSICIPILLYTNDIDKNILKLLVKEYARVIYEYARKNPNLKKNIHFCTPYPSHYKRLKNITKEVRKLELKSEENGSSNSG</sequence>
<evidence type="ECO:0000313" key="2">
    <source>
        <dbReference type="EMBL" id="CAI2385155.1"/>
    </source>
</evidence>
<feature type="compositionally biased region" description="Polar residues" evidence="1">
    <location>
        <begin position="1"/>
        <end position="14"/>
    </location>
</feature>
<dbReference type="AlphaFoldDB" id="A0AAD1Y5F9"/>